<comment type="catalytic activity">
    <reaction evidence="1">
        <text>2-phosphoglycolate + H2O = glycolate + phosphate</text>
        <dbReference type="Rhea" id="RHEA:14369"/>
        <dbReference type="ChEBI" id="CHEBI:15377"/>
        <dbReference type="ChEBI" id="CHEBI:29805"/>
        <dbReference type="ChEBI" id="CHEBI:43474"/>
        <dbReference type="ChEBI" id="CHEBI:58033"/>
        <dbReference type="EC" id="3.1.3.18"/>
    </reaction>
</comment>
<dbReference type="OrthoDB" id="9792518at2"/>
<dbReference type="PANTHER" id="PTHR43434:SF1">
    <property type="entry name" value="PHOSPHOGLYCOLATE PHOSPHATASE"/>
    <property type="match status" value="1"/>
</dbReference>
<dbReference type="EMBL" id="RQPJ01000002">
    <property type="protein sequence ID" value="RTE54737.1"/>
    <property type="molecule type" value="Genomic_DNA"/>
</dbReference>
<dbReference type="GO" id="GO:0008967">
    <property type="term" value="F:phosphoglycolate phosphatase activity"/>
    <property type="evidence" value="ECO:0007669"/>
    <property type="project" value="UniProtKB-EC"/>
</dbReference>
<dbReference type="Pfam" id="PF13419">
    <property type="entry name" value="HAD_2"/>
    <property type="match status" value="1"/>
</dbReference>
<evidence type="ECO:0000256" key="2">
    <source>
        <dbReference type="ARBA" id="ARBA00004818"/>
    </source>
</evidence>
<name>A0A3S0APG2_9FLAO</name>
<gene>
    <name evidence="5" type="ORF">EHW67_06105</name>
</gene>
<comment type="pathway">
    <text evidence="2">Organic acid metabolism; glycolate biosynthesis; glycolate from 2-phosphoglycolate: step 1/1.</text>
</comment>
<dbReference type="InterPro" id="IPR023214">
    <property type="entry name" value="HAD_sf"/>
</dbReference>
<dbReference type="GO" id="GO:0006281">
    <property type="term" value="P:DNA repair"/>
    <property type="evidence" value="ECO:0007669"/>
    <property type="project" value="TreeGrafter"/>
</dbReference>
<proteinExistence type="inferred from homology"/>
<dbReference type="PANTHER" id="PTHR43434">
    <property type="entry name" value="PHOSPHOGLYCOLATE PHOSPHATASE"/>
    <property type="match status" value="1"/>
</dbReference>
<evidence type="ECO:0000256" key="1">
    <source>
        <dbReference type="ARBA" id="ARBA00000830"/>
    </source>
</evidence>
<dbReference type="SFLD" id="SFLDG01129">
    <property type="entry name" value="C1.5:_HAD__Beta-PGM__Phosphata"/>
    <property type="match status" value="1"/>
</dbReference>
<keyword evidence="6" id="KW-1185">Reference proteome</keyword>
<dbReference type="InterPro" id="IPR023198">
    <property type="entry name" value="PGP-like_dom2"/>
</dbReference>
<evidence type="ECO:0000313" key="6">
    <source>
        <dbReference type="Proteomes" id="UP000267585"/>
    </source>
</evidence>
<dbReference type="RefSeq" id="WP_126161468.1">
    <property type="nucleotide sequence ID" value="NZ_RQPJ01000002.1"/>
</dbReference>
<dbReference type="AlphaFoldDB" id="A0A3S0APG2"/>
<reference evidence="5 6" key="1">
    <citation type="submission" date="2018-11" db="EMBL/GenBank/DDBJ databases">
        <title>Arenibacter aquaticus sp.nov., a marine bacterium isolated from surface seawater in the South China Sea.</title>
        <authorList>
            <person name="Guo J."/>
            <person name="Sun J."/>
        </authorList>
    </citation>
    <scope>NUCLEOTIDE SEQUENCE [LARGE SCALE GENOMIC DNA]</scope>
    <source>
        <strain evidence="5 6">GUO666</strain>
    </source>
</reference>
<comment type="similarity">
    <text evidence="3">Belongs to the HAD-like hydrolase superfamily. CbbY/CbbZ/Gph/YieH family.</text>
</comment>
<dbReference type="Proteomes" id="UP000267585">
    <property type="component" value="Unassembled WGS sequence"/>
</dbReference>
<sequence>MPNFSTNIKNIIFDLDGTLWDPMEMSVKAWHKALNGFSCIKDPISKEAIQGIMGMQHDLVGKKLFSYLSSQEQHEVMNSCYEQEVMDIKASGAKLYSGLEDTLQQLGKKYNLFIVSNCQAGYIEAFYEYHGMATYFNDFECSGDTGLSKTQNIKMLIERNGVDKPVYVGDTQGDYTAAMGNNIPFIFAEYGFGEVPNAIHTISKITKLMDIL</sequence>
<dbReference type="Gene3D" id="1.10.150.240">
    <property type="entry name" value="Putative phosphatase, domain 2"/>
    <property type="match status" value="1"/>
</dbReference>
<dbReference type="NCBIfam" id="TIGR01549">
    <property type="entry name" value="HAD-SF-IA-v1"/>
    <property type="match status" value="1"/>
</dbReference>
<dbReference type="InterPro" id="IPR041492">
    <property type="entry name" value="HAD_2"/>
</dbReference>
<dbReference type="InterPro" id="IPR036412">
    <property type="entry name" value="HAD-like_sf"/>
</dbReference>
<dbReference type="InterPro" id="IPR050155">
    <property type="entry name" value="HAD-like_hydrolase_sf"/>
</dbReference>
<evidence type="ECO:0000256" key="3">
    <source>
        <dbReference type="ARBA" id="ARBA00006171"/>
    </source>
</evidence>
<comment type="caution">
    <text evidence="5">The sequence shown here is derived from an EMBL/GenBank/DDBJ whole genome shotgun (WGS) entry which is preliminary data.</text>
</comment>
<keyword evidence="5" id="KW-0378">Hydrolase</keyword>
<evidence type="ECO:0000256" key="4">
    <source>
        <dbReference type="ARBA" id="ARBA00013078"/>
    </source>
</evidence>
<accession>A0A3S0APG2</accession>
<dbReference type="Gene3D" id="3.40.50.1000">
    <property type="entry name" value="HAD superfamily/HAD-like"/>
    <property type="match status" value="1"/>
</dbReference>
<protein>
    <recommendedName>
        <fullName evidence="4">phosphoglycolate phosphatase</fullName>
        <ecNumber evidence="4">3.1.3.18</ecNumber>
    </recommendedName>
</protein>
<organism evidence="5 6">
    <name type="scientific">Arenibacter aquaticus</name>
    <dbReference type="NCBI Taxonomy" id="2489054"/>
    <lineage>
        <taxon>Bacteria</taxon>
        <taxon>Pseudomonadati</taxon>
        <taxon>Bacteroidota</taxon>
        <taxon>Flavobacteriia</taxon>
        <taxon>Flavobacteriales</taxon>
        <taxon>Flavobacteriaceae</taxon>
        <taxon>Arenibacter</taxon>
    </lineage>
</organism>
<evidence type="ECO:0000313" key="5">
    <source>
        <dbReference type="EMBL" id="RTE54737.1"/>
    </source>
</evidence>
<dbReference type="SUPFAM" id="SSF56784">
    <property type="entry name" value="HAD-like"/>
    <property type="match status" value="1"/>
</dbReference>
<dbReference type="SFLD" id="SFLDS00003">
    <property type="entry name" value="Haloacid_Dehalogenase"/>
    <property type="match status" value="1"/>
</dbReference>
<dbReference type="EC" id="3.1.3.18" evidence="4"/>
<dbReference type="InterPro" id="IPR006439">
    <property type="entry name" value="HAD-SF_hydro_IA"/>
</dbReference>